<sequence>MSKGPNGEEAKVSDSGSMQSQLVEFKGVAQVIQDVTDTPPAICSGDPTGGRYAVKNCEVKARKTGRRKKVPDWSKDGGDKFYLLTEDSEATSSGCNQSVTEGSKSSETGMASSAAESTVRQQRRQRRCLKAQACLTEGIEFSAQSSKTLKWDYLGTKLMGTGKAPMSNSLPNADGGADCQVPSISATSTDSEMLQIIYNLIKELQIETRVESRRAWIATKRLQGAVRKVAKPCREIEEKLNIMEETTMAVEADVEALK</sequence>
<evidence type="ECO:0000313" key="3">
    <source>
        <dbReference type="Proteomes" id="UP001066276"/>
    </source>
</evidence>
<dbReference type="Proteomes" id="UP001066276">
    <property type="component" value="Chromosome 11"/>
</dbReference>
<dbReference type="EMBL" id="JANPWB010000015">
    <property type="protein sequence ID" value="KAJ1089120.1"/>
    <property type="molecule type" value="Genomic_DNA"/>
</dbReference>
<gene>
    <name evidence="2" type="ORF">NDU88_002272</name>
</gene>
<comment type="caution">
    <text evidence="2">The sequence shown here is derived from an EMBL/GenBank/DDBJ whole genome shotgun (WGS) entry which is preliminary data.</text>
</comment>
<keyword evidence="3" id="KW-1185">Reference proteome</keyword>
<accession>A0AAV7LNU2</accession>
<protein>
    <submittedName>
        <fullName evidence="2">Uncharacterized protein</fullName>
    </submittedName>
</protein>
<organism evidence="2 3">
    <name type="scientific">Pleurodeles waltl</name>
    <name type="common">Iberian ribbed newt</name>
    <dbReference type="NCBI Taxonomy" id="8319"/>
    <lineage>
        <taxon>Eukaryota</taxon>
        <taxon>Metazoa</taxon>
        <taxon>Chordata</taxon>
        <taxon>Craniata</taxon>
        <taxon>Vertebrata</taxon>
        <taxon>Euteleostomi</taxon>
        <taxon>Amphibia</taxon>
        <taxon>Batrachia</taxon>
        <taxon>Caudata</taxon>
        <taxon>Salamandroidea</taxon>
        <taxon>Salamandridae</taxon>
        <taxon>Pleurodelinae</taxon>
        <taxon>Pleurodeles</taxon>
    </lineage>
</organism>
<feature type="region of interest" description="Disordered" evidence="1">
    <location>
        <begin position="91"/>
        <end position="120"/>
    </location>
</feature>
<proteinExistence type="predicted"/>
<reference evidence="2" key="1">
    <citation type="journal article" date="2022" name="bioRxiv">
        <title>Sequencing and chromosome-scale assembly of the giantPleurodeles waltlgenome.</title>
        <authorList>
            <person name="Brown T."/>
            <person name="Elewa A."/>
            <person name="Iarovenko S."/>
            <person name="Subramanian E."/>
            <person name="Araus A.J."/>
            <person name="Petzold A."/>
            <person name="Susuki M."/>
            <person name="Suzuki K.-i.T."/>
            <person name="Hayashi T."/>
            <person name="Toyoda A."/>
            <person name="Oliveira C."/>
            <person name="Osipova E."/>
            <person name="Leigh N.D."/>
            <person name="Simon A."/>
            <person name="Yun M.H."/>
        </authorList>
    </citation>
    <scope>NUCLEOTIDE SEQUENCE</scope>
    <source>
        <strain evidence="2">20211129_DDA</strain>
        <tissue evidence="2">Liver</tissue>
    </source>
</reference>
<dbReference type="AlphaFoldDB" id="A0AAV7LNU2"/>
<evidence type="ECO:0000256" key="1">
    <source>
        <dbReference type="SAM" id="MobiDB-lite"/>
    </source>
</evidence>
<evidence type="ECO:0000313" key="2">
    <source>
        <dbReference type="EMBL" id="KAJ1089120.1"/>
    </source>
</evidence>
<name>A0AAV7LNU2_PLEWA</name>